<feature type="compositionally biased region" description="Gly residues" evidence="1">
    <location>
        <begin position="160"/>
        <end position="171"/>
    </location>
</feature>
<dbReference type="AlphaFoldDB" id="A0AAV9SMT5"/>
<gene>
    <name evidence="2" type="ORF">CRENBAI_025115</name>
</gene>
<feature type="compositionally biased region" description="Basic and acidic residues" evidence="1">
    <location>
        <begin position="181"/>
        <end position="201"/>
    </location>
</feature>
<dbReference type="EMBL" id="JAHHUM010000080">
    <property type="protein sequence ID" value="KAK5622756.1"/>
    <property type="molecule type" value="Genomic_DNA"/>
</dbReference>
<organism evidence="2 3">
    <name type="scientific">Crenichthys baileyi</name>
    <name type="common">White River springfish</name>
    <dbReference type="NCBI Taxonomy" id="28760"/>
    <lineage>
        <taxon>Eukaryota</taxon>
        <taxon>Metazoa</taxon>
        <taxon>Chordata</taxon>
        <taxon>Craniata</taxon>
        <taxon>Vertebrata</taxon>
        <taxon>Euteleostomi</taxon>
        <taxon>Actinopterygii</taxon>
        <taxon>Neopterygii</taxon>
        <taxon>Teleostei</taxon>
        <taxon>Neoteleostei</taxon>
        <taxon>Acanthomorphata</taxon>
        <taxon>Ovalentaria</taxon>
        <taxon>Atherinomorphae</taxon>
        <taxon>Cyprinodontiformes</taxon>
        <taxon>Goodeidae</taxon>
        <taxon>Crenichthys</taxon>
    </lineage>
</organism>
<comment type="caution">
    <text evidence="2">The sequence shown here is derived from an EMBL/GenBank/DDBJ whole genome shotgun (WGS) entry which is preliminary data.</text>
</comment>
<accession>A0AAV9SMT5</accession>
<keyword evidence="3" id="KW-1185">Reference proteome</keyword>
<evidence type="ECO:0000256" key="1">
    <source>
        <dbReference type="SAM" id="MobiDB-lite"/>
    </source>
</evidence>
<protein>
    <submittedName>
        <fullName evidence="2">Uncharacterized protein</fullName>
    </submittedName>
</protein>
<dbReference type="Proteomes" id="UP001311232">
    <property type="component" value="Unassembled WGS sequence"/>
</dbReference>
<feature type="region of interest" description="Disordered" evidence="1">
    <location>
        <begin position="158"/>
        <end position="201"/>
    </location>
</feature>
<name>A0AAV9SMT5_9TELE</name>
<reference evidence="2 3" key="1">
    <citation type="submission" date="2021-06" db="EMBL/GenBank/DDBJ databases">
        <authorList>
            <person name="Palmer J.M."/>
        </authorList>
    </citation>
    <scope>NUCLEOTIDE SEQUENCE [LARGE SCALE GENOMIC DNA]</scope>
    <source>
        <strain evidence="2 3">MEX-2019</strain>
        <tissue evidence="2">Muscle</tissue>
    </source>
</reference>
<sequence>MREVFTRFCTGLTKVNSCFPPPTRPSLLNNPSHLSIVSPSFGKPLPQKPGTRFSWGNEPLGYPLTCPPILGEGKLKGGARSGKGRQTLGQAGKVWRVSKGKARRLQKGEEHFKGSLDFLGAVSPAKKGCNSCPFPRVVGPGGKVGGVFKPPKCGPALGFWGSGAGPDGGGRSQPAGQHGKASGERRGHRRHDAEKIKLSPL</sequence>
<proteinExistence type="predicted"/>
<evidence type="ECO:0000313" key="3">
    <source>
        <dbReference type="Proteomes" id="UP001311232"/>
    </source>
</evidence>
<evidence type="ECO:0000313" key="2">
    <source>
        <dbReference type="EMBL" id="KAK5622756.1"/>
    </source>
</evidence>